<sequence length="575" mass="60307">MDGRPGVPTRDATTDTGPQTPPRLTPEAPPAPPAPPSRGPGLLDGLEEGVVVCDRDGVVRAANPAARRLLPGLRLGEVVDVARCESLTRAVHEGRHGPESVEVVIDHPEGERHLRARRGPVLGPIPPPPLETGDGDTCWYLRDVTGEQQRTDTLLAAQERAAFLAEAGRALHGVLHLDRTARRVVALAVPRLAAGATLVVRHDDTVTWATAELGGGRPRLGHTGTVDLARVPRLAAALAGEGVGAGCPWLGEELRTLTGRDAAGAGRALRACPVPTTGIVEGLVVLAGARADQAADELGTVEEDLLSSYVARAGAALAAAALHEEQAHLGAVLQESLAAPRLPETPGVEWGAAYRPARETLRVGGDFYEVVATGTGQRSAFLLGDVCGKGIEAAVLSGRVRQSWHALRLLEDQPGRLLSLLNTALLDAVATRDEDPRFATMVLGDALPRDDGTVLLRLATGGHPPPLVLRADGTVEPVPVAGMLVGGLREARFGEAEVVLARGDTCLLYSDGVVEARGPGDFFGEERLAETLPRCAGAPAPVICEHLEQTVVSWLDGHDHDDVALLAIRAPRRDT</sequence>
<dbReference type="AlphaFoldDB" id="A0A2U1F122"/>
<organism evidence="4 5">
    <name type="scientific">Actinomycetospora cinnamomea</name>
    <dbReference type="NCBI Taxonomy" id="663609"/>
    <lineage>
        <taxon>Bacteria</taxon>
        <taxon>Bacillati</taxon>
        <taxon>Actinomycetota</taxon>
        <taxon>Actinomycetes</taxon>
        <taxon>Pseudonocardiales</taxon>
        <taxon>Pseudonocardiaceae</taxon>
        <taxon>Actinomycetospora</taxon>
    </lineage>
</organism>
<dbReference type="InterPro" id="IPR000014">
    <property type="entry name" value="PAS"/>
</dbReference>
<dbReference type="InterPro" id="IPR001932">
    <property type="entry name" value="PPM-type_phosphatase-like_dom"/>
</dbReference>
<dbReference type="Proteomes" id="UP000245639">
    <property type="component" value="Unassembled WGS sequence"/>
</dbReference>
<evidence type="ECO:0000313" key="5">
    <source>
        <dbReference type="Proteomes" id="UP000245639"/>
    </source>
</evidence>
<accession>A0A2U1F122</accession>
<proteinExistence type="predicted"/>
<dbReference type="EMBL" id="QEKW01000014">
    <property type="protein sequence ID" value="PVZ05862.1"/>
    <property type="molecule type" value="Genomic_DNA"/>
</dbReference>
<evidence type="ECO:0000256" key="2">
    <source>
        <dbReference type="SAM" id="MobiDB-lite"/>
    </source>
</evidence>
<name>A0A2U1F122_9PSEU</name>
<evidence type="ECO:0000313" key="4">
    <source>
        <dbReference type="EMBL" id="PVZ05862.1"/>
    </source>
</evidence>
<evidence type="ECO:0000256" key="1">
    <source>
        <dbReference type="ARBA" id="ARBA00022801"/>
    </source>
</evidence>
<feature type="compositionally biased region" description="Pro residues" evidence="2">
    <location>
        <begin position="19"/>
        <end position="38"/>
    </location>
</feature>
<evidence type="ECO:0000259" key="3">
    <source>
        <dbReference type="PROSITE" id="PS50042"/>
    </source>
</evidence>
<feature type="domain" description="Cyclic nucleotide-binding" evidence="3">
    <location>
        <begin position="488"/>
        <end position="540"/>
    </location>
</feature>
<dbReference type="InterPro" id="IPR036457">
    <property type="entry name" value="PPM-type-like_dom_sf"/>
</dbReference>
<dbReference type="CDD" id="cd00130">
    <property type="entry name" value="PAS"/>
    <property type="match status" value="1"/>
</dbReference>
<dbReference type="SUPFAM" id="SSF55785">
    <property type="entry name" value="PYP-like sensor domain (PAS domain)"/>
    <property type="match status" value="1"/>
</dbReference>
<dbReference type="OrthoDB" id="5241041at2"/>
<dbReference type="InterPro" id="IPR000595">
    <property type="entry name" value="cNMP-bd_dom"/>
</dbReference>
<reference evidence="4 5" key="1">
    <citation type="submission" date="2018-04" db="EMBL/GenBank/DDBJ databases">
        <title>Genomic Encyclopedia of Type Strains, Phase IV (KMG-IV): sequencing the most valuable type-strain genomes for metagenomic binning, comparative biology and taxonomic classification.</title>
        <authorList>
            <person name="Goeker M."/>
        </authorList>
    </citation>
    <scope>NUCLEOTIDE SEQUENCE [LARGE SCALE GENOMIC DNA]</scope>
    <source>
        <strain evidence="4 5">DSM 45771</strain>
    </source>
</reference>
<keyword evidence="5" id="KW-1185">Reference proteome</keyword>
<feature type="region of interest" description="Disordered" evidence="2">
    <location>
        <begin position="1"/>
        <end position="43"/>
    </location>
</feature>
<dbReference type="GO" id="GO:0016791">
    <property type="term" value="F:phosphatase activity"/>
    <property type="evidence" value="ECO:0007669"/>
    <property type="project" value="TreeGrafter"/>
</dbReference>
<gene>
    <name evidence="4" type="ORF">C8D89_114118</name>
</gene>
<dbReference type="PROSITE" id="PS50042">
    <property type="entry name" value="CNMP_BINDING_3"/>
    <property type="match status" value="1"/>
</dbReference>
<keyword evidence="1" id="KW-0378">Hydrolase</keyword>
<dbReference type="PANTHER" id="PTHR43156">
    <property type="entry name" value="STAGE II SPORULATION PROTEIN E-RELATED"/>
    <property type="match status" value="1"/>
</dbReference>
<dbReference type="Gene3D" id="3.60.40.10">
    <property type="entry name" value="PPM-type phosphatase domain"/>
    <property type="match status" value="1"/>
</dbReference>
<dbReference type="PANTHER" id="PTHR43156:SF2">
    <property type="entry name" value="STAGE II SPORULATION PROTEIN E"/>
    <property type="match status" value="1"/>
</dbReference>
<dbReference type="InterPro" id="IPR035965">
    <property type="entry name" value="PAS-like_dom_sf"/>
</dbReference>
<dbReference type="RefSeq" id="WP_116710260.1">
    <property type="nucleotide sequence ID" value="NZ_QEKW01000014.1"/>
</dbReference>
<protein>
    <submittedName>
        <fullName evidence="4">Serine phosphatase RsbU (Regulator of sigma subunit)</fullName>
    </submittedName>
</protein>
<dbReference type="InterPro" id="IPR052016">
    <property type="entry name" value="Bact_Sigma-Reg"/>
</dbReference>
<comment type="caution">
    <text evidence="4">The sequence shown here is derived from an EMBL/GenBank/DDBJ whole genome shotgun (WGS) entry which is preliminary data.</text>
</comment>
<dbReference type="SMART" id="SM00331">
    <property type="entry name" value="PP2C_SIG"/>
    <property type="match status" value="1"/>
</dbReference>
<dbReference type="Pfam" id="PF07228">
    <property type="entry name" value="SpoIIE"/>
    <property type="match status" value="1"/>
</dbReference>